<dbReference type="GO" id="GO:0004385">
    <property type="term" value="F:GMP kinase activity"/>
    <property type="evidence" value="ECO:0007669"/>
    <property type="project" value="TreeGrafter"/>
</dbReference>
<proteinExistence type="inferred from homology"/>
<dbReference type="Gene3D" id="3.40.50.300">
    <property type="entry name" value="P-loop containing nucleotide triphosphate hydrolases"/>
    <property type="match status" value="1"/>
</dbReference>
<dbReference type="EMBL" id="CAFBLJ010000001">
    <property type="protein sequence ID" value="CAB4855271.1"/>
    <property type="molecule type" value="Genomic_DNA"/>
</dbReference>
<dbReference type="EMBL" id="CAFAAL010000002">
    <property type="protein sequence ID" value="CAB4791603.1"/>
    <property type="molecule type" value="Genomic_DNA"/>
</dbReference>
<dbReference type="EMBL" id="CAFBMF010000008">
    <property type="protein sequence ID" value="CAB4889707.1"/>
    <property type="molecule type" value="Genomic_DNA"/>
</dbReference>
<keyword evidence="2" id="KW-0808">Transferase</keyword>
<dbReference type="EMBL" id="CAFBPS010000008">
    <property type="protein sequence ID" value="CAB5020629.1"/>
    <property type="molecule type" value="Genomic_DNA"/>
</dbReference>
<name>A0A6J6X710_9ZZZZ</name>
<dbReference type="EMBL" id="CAEZYH010000002">
    <property type="protein sequence ID" value="CAB4706503.1"/>
    <property type="molecule type" value="Genomic_DNA"/>
</dbReference>
<evidence type="ECO:0000313" key="6">
    <source>
        <dbReference type="EMBL" id="CAB4761629.1"/>
    </source>
</evidence>
<dbReference type="GO" id="GO:0005829">
    <property type="term" value="C:cytosol"/>
    <property type="evidence" value="ECO:0007669"/>
    <property type="project" value="TreeGrafter"/>
</dbReference>
<dbReference type="CDD" id="cd00071">
    <property type="entry name" value="GMPK"/>
    <property type="match status" value="1"/>
</dbReference>
<dbReference type="PANTHER" id="PTHR23117">
    <property type="entry name" value="GUANYLATE KINASE-RELATED"/>
    <property type="match status" value="1"/>
</dbReference>
<dbReference type="SMART" id="SM00072">
    <property type="entry name" value="GuKc"/>
    <property type="match status" value="1"/>
</dbReference>
<dbReference type="EMBL" id="CAEZZP010000004">
    <property type="protein sequence ID" value="CAB4761629.1"/>
    <property type="molecule type" value="Genomic_DNA"/>
</dbReference>
<accession>A0A6J6X710</accession>
<evidence type="ECO:0000256" key="3">
    <source>
        <dbReference type="ARBA" id="ARBA00022777"/>
    </source>
</evidence>
<dbReference type="SUPFAM" id="SSF52540">
    <property type="entry name" value="P-loop containing nucleoside triphosphate hydrolases"/>
    <property type="match status" value="1"/>
</dbReference>
<dbReference type="InterPro" id="IPR008145">
    <property type="entry name" value="GK/Ca_channel_bsu"/>
</dbReference>
<evidence type="ECO:0000313" key="9">
    <source>
        <dbReference type="EMBL" id="CAB4889707.1"/>
    </source>
</evidence>
<keyword evidence="3" id="KW-0418">Kinase</keyword>
<evidence type="ECO:0000256" key="2">
    <source>
        <dbReference type="ARBA" id="ARBA00022679"/>
    </source>
</evidence>
<dbReference type="PROSITE" id="PS50052">
    <property type="entry name" value="GUANYLATE_KINASE_2"/>
    <property type="match status" value="1"/>
</dbReference>
<evidence type="ECO:0000256" key="1">
    <source>
        <dbReference type="ARBA" id="ARBA00005790"/>
    </source>
</evidence>
<protein>
    <submittedName>
        <fullName evidence="7">Unannotated protein</fullName>
    </submittedName>
</protein>
<sequence length="197" mass="22258">MNERAEPPASSSSASPLIVIVSGPGGVGKGTIVDALLRRDSTLLLSRSWTTREQRPGEHDQAYVFTTREAFETHRENDGFLEWTEFLGNYYGTPVPDFSSTQDIVLEIEVDGAQQVKVRHPESVLLFILPPSRDEQRRRLIGRGDPDHKVLERLRKAEEEEPVGLALADYSFVNDDLDQTVDEMLVLINRLRADSRR</sequence>
<evidence type="ECO:0000259" key="4">
    <source>
        <dbReference type="PROSITE" id="PS50052"/>
    </source>
</evidence>
<dbReference type="Gene3D" id="3.30.63.10">
    <property type="entry name" value="Guanylate Kinase phosphate binding domain"/>
    <property type="match status" value="1"/>
</dbReference>
<evidence type="ECO:0000313" key="7">
    <source>
        <dbReference type="EMBL" id="CAB4791603.1"/>
    </source>
</evidence>
<dbReference type="Pfam" id="PF00625">
    <property type="entry name" value="Guanylate_kin"/>
    <property type="match status" value="1"/>
</dbReference>
<dbReference type="PANTHER" id="PTHR23117:SF13">
    <property type="entry name" value="GUANYLATE KINASE"/>
    <property type="match status" value="1"/>
</dbReference>
<evidence type="ECO:0000313" key="5">
    <source>
        <dbReference type="EMBL" id="CAB4706503.1"/>
    </source>
</evidence>
<organism evidence="7">
    <name type="scientific">freshwater metagenome</name>
    <dbReference type="NCBI Taxonomy" id="449393"/>
    <lineage>
        <taxon>unclassified sequences</taxon>
        <taxon>metagenomes</taxon>
        <taxon>ecological metagenomes</taxon>
    </lineage>
</organism>
<gene>
    <name evidence="5" type="ORF">UFOPK2658_00128</name>
    <name evidence="6" type="ORF">UFOPK2880_00148</name>
    <name evidence="7" type="ORF">UFOPK3004_00052</name>
    <name evidence="8" type="ORF">UFOPK3304_00050</name>
    <name evidence="9" type="ORF">UFOPK3494_00245</name>
    <name evidence="10" type="ORF">UFOPK4134_00252</name>
</gene>
<evidence type="ECO:0000313" key="10">
    <source>
        <dbReference type="EMBL" id="CAB5020629.1"/>
    </source>
</evidence>
<reference evidence="7" key="1">
    <citation type="submission" date="2020-05" db="EMBL/GenBank/DDBJ databases">
        <authorList>
            <person name="Chiriac C."/>
            <person name="Salcher M."/>
            <person name="Ghai R."/>
            <person name="Kavagutti S V."/>
        </authorList>
    </citation>
    <scope>NUCLEOTIDE SEQUENCE</scope>
</reference>
<evidence type="ECO:0000313" key="8">
    <source>
        <dbReference type="EMBL" id="CAB4855271.1"/>
    </source>
</evidence>
<comment type="similarity">
    <text evidence="1">Belongs to the guanylate kinase family.</text>
</comment>
<dbReference type="InterPro" id="IPR027417">
    <property type="entry name" value="P-loop_NTPase"/>
</dbReference>
<feature type="domain" description="Guanylate kinase-like" evidence="4">
    <location>
        <begin position="16"/>
        <end position="189"/>
    </location>
</feature>
<dbReference type="AlphaFoldDB" id="A0A6J6X710"/>
<dbReference type="InterPro" id="IPR008144">
    <property type="entry name" value="Guanylate_kin-like_dom"/>
</dbReference>